<dbReference type="AlphaFoldDB" id="A0A8C4TRV9"/>
<feature type="compositionally biased region" description="Polar residues" evidence="1">
    <location>
        <begin position="32"/>
        <end position="55"/>
    </location>
</feature>
<proteinExistence type="predicted"/>
<reference evidence="2" key="1">
    <citation type="submission" date="2025-08" db="UniProtKB">
        <authorList>
            <consortium name="Ensembl"/>
        </authorList>
    </citation>
    <scope>IDENTIFICATION</scope>
</reference>
<dbReference type="OMA" id="HRRIPIK"/>
<evidence type="ECO:0000256" key="1">
    <source>
        <dbReference type="SAM" id="MobiDB-lite"/>
    </source>
</evidence>
<evidence type="ECO:0000313" key="3">
    <source>
        <dbReference type="Proteomes" id="UP000694562"/>
    </source>
</evidence>
<dbReference type="OrthoDB" id="547746at2759"/>
<name>A0A8C4TRV9_FALTI</name>
<protein>
    <submittedName>
        <fullName evidence="2">Uncharacterized protein</fullName>
    </submittedName>
</protein>
<evidence type="ECO:0000313" key="2">
    <source>
        <dbReference type="Ensembl" id="ENSFTIP00000001746.1"/>
    </source>
</evidence>
<feature type="region of interest" description="Disordered" evidence="1">
    <location>
        <begin position="1"/>
        <end position="55"/>
    </location>
</feature>
<accession>A0A8C4TRV9</accession>
<organism evidence="2 3">
    <name type="scientific">Falco tinnunculus</name>
    <name type="common">Common kestrel</name>
    <dbReference type="NCBI Taxonomy" id="100819"/>
    <lineage>
        <taxon>Eukaryota</taxon>
        <taxon>Metazoa</taxon>
        <taxon>Chordata</taxon>
        <taxon>Craniata</taxon>
        <taxon>Vertebrata</taxon>
        <taxon>Euteleostomi</taxon>
        <taxon>Archelosauria</taxon>
        <taxon>Archosauria</taxon>
        <taxon>Dinosauria</taxon>
        <taxon>Saurischia</taxon>
        <taxon>Theropoda</taxon>
        <taxon>Coelurosauria</taxon>
        <taxon>Aves</taxon>
        <taxon>Neognathae</taxon>
        <taxon>Neoaves</taxon>
        <taxon>Telluraves</taxon>
        <taxon>Australaves</taxon>
        <taxon>Falconiformes</taxon>
        <taxon>Falconidae</taxon>
        <taxon>Falco</taxon>
    </lineage>
</organism>
<dbReference type="Ensembl" id="ENSFTIT00000001832.1">
    <property type="protein sequence ID" value="ENSFTIP00000001746.1"/>
    <property type="gene ID" value="ENSFTIG00000001249.1"/>
</dbReference>
<keyword evidence="3" id="KW-1185">Reference proteome</keyword>
<dbReference type="Proteomes" id="UP000694562">
    <property type="component" value="Unplaced"/>
</dbReference>
<reference evidence="2" key="2">
    <citation type="submission" date="2025-09" db="UniProtKB">
        <authorList>
            <consortium name="Ensembl"/>
        </authorList>
    </citation>
    <scope>IDENTIFICATION</scope>
</reference>
<sequence length="55" mass="6076">MDHNDNDLQGTDSSGSSGGLDVHRRIPIKLISKQTNKTQPALQTPRTMNRMPSKT</sequence>